<protein>
    <submittedName>
        <fullName evidence="1">Uncharacterized protein</fullName>
    </submittedName>
</protein>
<dbReference type="EMBL" id="LAZR01058492">
    <property type="protein sequence ID" value="KKK69771.1"/>
    <property type="molecule type" value="Genomic_DNA"/>
</dbReference>
<accession>A0A0F9AC36</accession>
<dbReference type="AlphaFoldDB" id="A0A0F9AC36"/>
<name>A0A0F9AC36_9ZZZZ</name>
<sequence length="76" mass="8670">RLAYPEIIRNIAPESPGEFFYDGTIKGLAEKLIALCETIAITGLWGDNPNRGIWSMKLLHWPTRARIMDNDLEDLK</sequence>
<feature type="non-terminal residue" evidence="1">
    <location>
        <position position="1"/>
    </location>
</feature>
<organism evidence="1">
    <name type="scientific">marine sediment metagenome</name>
    <dbReference type="NCBI Taxonomy" id="412755"/>
    <lineage>
        <taxon>unclassified sequences</taxon>
        <taxon>metagenomes</taxon>
        <taxon>ecological metagenomes</taxon>
    </lineage>
</organism>
<evidence type="ECO:0000313" key="1">
    <source>
        <dbReference type="EMBL" id="KKK69771.1"/>
    </source>
</evidence>
<proteinExistence type="predicted"/>
<comment type="caution">
    <text evidence="1">The sequence shown here is derived from an EMBL/GenBank/DDBJ whole genome shotgun (WGS) entry which is preliminary data.</text>
</comment>
<reference evidence="1" key="1">
    <citation type="journal article" date="2015" name="Nature">
        <title>Complex archaea that bridge the gap between prokaryotes and eukaryotes.</title>
        <authorList>
            <person name="Spang A."/>
            <person name="Saw J.H."/>
            <person name="Jorgensen S.L."/>
            <person name="Zaremba-Niedzwiedzka K."/>
            <person name="Martijn J."/>
            <person name="Lind A.E."/>
            <person name="van Eijk R."/>
            <person name="Schleper C."/>
            <person name="Guy L."/>
            <person name="Ettema T.J."/>
        </authorList>
    </citation>
    <scope>NUCLEOTIDE SEQUENCE</scope>
</reference>
<gene>
    <name evidence="1" type="ORF">LCGC14_2930710</name>
</gene>